<organism evidence="1 2">
    <name type="scientific">Pieris macdunnoughi</name>
    <dbReference type="NCBI Taxonomy" id="345717"/>
    <lineage>
        <taxon>Eukaryota</taxon>
        <taxon>Metazoa</taxon>
        <taxon>Ecdysozoa</taxon>
        <taxon>Arthropoda</taxon>
        <taxon>Hexapoda</taxon>
        <taxon>Insecta</taxon>
        <taxon>Pterygota</taxon>
        <taxon>Neoptera</taxon>
        <taxon>Endopterygota</taxon>
        <taxon>Lepidoptera</taxon>
        <taxon>Glossata</taxon>
        <taxon>Ditrysia</taxon>
        <taxon>Papilionoidea</taxon>
        <taxon>Pieridae</taxon>
        <taxon>Pierinae</taxon>
        <taxon>Pieris</taxon>
    </lineage>
</organism>
<proteinExistence type="predicted"/>
<name>A0A821U0P5_9NEOP</name>
<dbReference type="OrthoDB" id="7412149at2759"/>
<sequence>MERLRFDFIVKPSEDEKSNIICIDTIATTGGQVFAIPAEFQPANLHLAVIKTPNYIKVKKSLKKRYQTRKVWITITEELSNIYLDEEQNIQFNDFYLEEILKKVDNAEPIPSGSNESFEKLLEKLIEKNKQNLKLQI</sequence>
<comment type="caution">
    <text evidence="1">The sequence shown here is derived from an EMBL/GenBank/DDBJ whole genome shotgun (WGS) entry which is preliminary data.</text>
</comment>
<keyword evidence="2" id="KW-1185">Reference proteome</keyword>
<reference evidence="1" key="1">
    <citation type="submission" date="2021-02" db="EMBL/GenBank/DDBJ databases">
        <authorList>
            <person name="Steward A R."/>
        </authorList>
    </citation>
    <scope>NUCLEOTIDE SEQUENCE</scope>
</reference>
<dbReference type="AlphaFoldDB" id="A0A821U0P5"/>
<dbReference type="Proteomes" id="UP000663880">
    <property type="component" value="Unassembled WGS sequence"/>
</dbReference>
<accession>A0A821U0P5</accession>
<gene>
    <name evidence="1" type="ORF">PMACD_LOCUS9703</name>
</gene>
<dbReference type="EMBL" id="CAJOBZ010000027">
    <property type="protein sequence ID" value="CAF4882091.1"/>
    <property type="molecule type" value="Genomic_DNA"/>
</dbReference>
<evidence type="ECO:0000313" key="2">
    <source>
        <dbReference type="Proteomes" id="UP000663880"/>
    </source>
</evidence>
<evidence type="ECO:0000313" key="1">
    <source>
        <dbReference type="EMBL" id="CAF4882091.1"/>
    </source>
</evidence>
<protein>
    <submittedName>
        <fullName evidence="1">Uncharacterized protein</fullName>
    </submittedName>
</protein>